<accession>A0ABP3J5W8</accession>
<evidence type="ECO:0000313" key="3">
    <source>
        <dbReference type="Proteomes" id="UP001499895"/>
    </source>
</evidence>
<evidence type="ECO:0000256" key="1">
    <source>
        <dbReference type="SAM" id="MobiDB-lite"/>
    </source>
</evidence>
<gene>
    <name evidence="2" type="ORF">GCM10009544_02600</name>
</gene>
<organism evidence="2 3">
    <name type="scientific">Streptomyces stramineus</name>
    <dbReference type="NCBI Taxonomy" id="173861"/>
    <lineage>
        <taxon>Bacteria</taxon>
        <taxon>Bacillati</taxon>
        <taxon>Actinomycetota</taxon>
        <taxon>Actinomycetes</taxon>
        <taxon>Kitasatosporales</taxon>
        <taxon>Streptomycetaceae</taxon>
        <taxon>Streptomyces</taxon>
    </lineage>
</organism>
<feature type="region of interest" description="Disordered" evidence="1">
    <location>
        <begin position="1"/>
        <end position="20"/>
    </location>
</feature>
<evidence type="ECO:0008006" key="4">
    <source>
        <dbReference type="Google" id="ProtNLM"/>
    </source>
</evidence>
<name>A0ABP3J5W8_9ACTN</name>
<dbReference type="Proteomes" id="UP001499895">
    <property type="component" value="Unassembled WGS sequence"/>
</dbReference>
<comment type="caution">
    <text evidence="2">The sequence shown here is derived from an EMBL/GenBank/DDBJ whole genome shotgun (WGS) entry which is preliminary data.</text>
</comment>
<evidence type="ECO:0000313" key="2">
    <source>
        <dbReference type="EMBL" id="GAA0443276.1"/>
    </source>
</evidence>
<sequence length="66" mass="6717">MPAPGAAVDGKVGRPLTGNRNDCTAFAESGIKDACGHATVLADGGYQGTGVLMPHRRPAGQDRLPD</sequence>
<protein>
    <recommendedName>
        <fullName evidence="4">Transposase</fullName>
    </recommendedName>
</protein>
<reference evidence="3" key="1">
    <citation type="journal article" date="2019" name="Int. J. Syst. Evol. Microbiol.">
        <title>The Global Catalogue of Microorganisms (GCM) 10K type strain sequencing project: providing services to taxonomists for standard genome sequencing and annotation.</title>
        <authorList>
            <consortium name="The Broad Institute Genomics Platform"/>
            <consortium name="The Broad Institute Genome Sequencing Center for Infectious Disease"/>
            <person name="Wu L."/>
            <person name="Ma J."/>
        </authorList>
    </citation>
    <scope>NUCLEOTIDE SEQUENCE [LARGE SCALE GENOMIC DNA]</scope>
    <source>
        <strain evidence="3">JCM 10649</strain>
    </source>
</reference>
<dbReference type="EMBL" id="BAAAHB010000001">
    <property type="protein sequence ID" value="GAA0443276.1"/>
    <property type="molecule type" value="Genomic_DNA"/>
</dbReference>
<proteinExistence type="predicted"/>
<keyword evidence="3" id="KW-1185">Reference proteome</keyword>